<keyword evidence="2" id="KW-0732">Signal</keyword>
<dbReference type="EMBL" id="AQGS01000046">
    <property type="protein sequence ID" value="EPS44460.1"/>
    <property type="molecule type" value="Genomic_DNA"/>
</dbReference>
<accession>S8AND8</accession>
<feature type="signal peptide" evidence="2">
    <location>
        <begin position="1"/>
        <end position="20"/>
    </location>
</feature>
<evidence type="ECO:0000313" key="4">
    <source>
        <dbReference type="Proteomes" id="UP000015100"/>
    </source>
</evidence>
<reference evidence="4" key="2">
    <citation type="submission" date="2013-04" db="EMBL/GenBank/DDBJ databases">
        <title>Genomic mechanisms accounting for the adaptation to parasitism in nematode-trapping fungi.</title>
        <authorList>
            <person name="Ahren D.G."/>
        </authorList>
    </citation>
    <scope>NUCLEOTIDE SEQUENCE [LARGE SCALE GENOMIC DNA]</scope>
    <source>
        <strain evidence="4">CBS 200.50</strain>
    </source>
</reference>
<feature type="compositionally biased region" description="Polar residues" evidence="1">
    <location>
        <begin position="257"/>
        <end position="269"/>
    </location>
</feature>
<dbReference type="OrthoDB" id="5371001at2759"/>
<dbReference type="AlphaFoldDB" id="S8AND8"/>
<sequence length="442" mass="50491">MPSLSHVSSALVLFPLLTKATFEIAFQEYFLAPPIDYMTVEDPYDCHEIPPSPSMFNQYVVIRKDTQEPTHLAFYKSRNPFGPHCNRANLQFIAMFTDEEYSQQAFEMTDAYATHWKALDSKSPEWDFVGIDASAGDIIRKSRLTGNWMLDAVGIEIHDYNYNWEGGPDRRHAGPRGGLGIYEESEDDEYYGDDEDDDDDEGEEDDLAISGSTLFTQDENASLETEGDNLYDKVIGSTPPRWPPEDEPNAVAPQPIDTANENNREQPQQVVEAPQRARRTGPIRQTRNSLESILARRHAMFVIENTIARGRNRMIQRTGVYDPIPKRLLNRPIEELNHLGYFYDPALETITRREREEQRRLTLGLPPLEDTVNEEILVAEEQIPEEVTMEGNVAMEQSVADTQTEVVPDPLPGYDGAVDEFFDFSNNDPADIEQRFPRYFPQ</sequence>
<proteinExistence type="predicted"/>
<comment type="caution">
    <text evidence="3">The sequence shown here is derived from an EMBL/GenBank/DDBJ whole genome shotgun (WGS) entry which is preliminary data.</text>
</comment>
<evidence type="ECO:0000256" key="2">
    <source>
        <dbReference type="SAM" id="SignalP"/>
    </source>
</evidence>
<keyword evidence="4" id="KW-1185">Reference proteome</keyword>
<dbReference type="Proteomes" id="UP000015100">
    <property type="component" value="Unassembled WGS sequence"/>
</dbReference>
<reference evidence="3 4" key="1">
    <citation type="journal article" date="2013" name="PLoS Genet.">
        <title>Genomic mechanisms accounting for the adaptation to parasitism in nematode-trapping fungi.</title>
        <authorList>
            <person name="Meerupati T."/>
            <person name="Andersson K.M."/>
            <person name="Friman E."/>
            <person name="Kumar D."/>
            <person name="Tunlid A."/>
            <person name="Ahren D."/>
        </authorList>
    </citation>
    <scope>NUCLEOTIDE SEQUENCE [LARGE SCALE GENOMIC DNA]</scope>
    <source>
        <strain evidence="3 4">CBS 200.50</strain>
    </source>
</reference>
<organism evidence="3 4">
    <name type="scientific">Dactylellina haptotyla (strain CBS 200.50)</name>
    <name type="common">Nematode-trapping fungus</name>
    <name type="synonym">Monacrosporium haptotylum</name>
    <dbReference type="NCBI Taxonomy" id="1284197"/>
    <lineage>
        <taxon>Eukaryota</taxon>
        <taxon>Fungi</taxon>
        <taxon>Dikarya</taxon>
        <taxon>Ascomycota</taxon>
        <taxon>Pezizomycotina</taxon>
        <taxon>Orbiliomycetes</taxon>
        <taxon>Orbiliales</taxon>
        <taxon>Orbiliaceae</taxon>
        <taxon>Dactylellina</taxon>
    </lineage>
</organism>
<feature type="chain" id="PRO_5004560665" evidence="2">
    <location>
        <begin position="21"/>
        <end position="442"/>
    </location>
</feature>
<feature type="region of interest" description="Disordered" evidence="1">
    <location>
        <begin position="417"/>
        <end position="442"/>
    </location>
</feature>
<dbReference type="HOGENOM" id="CLU_619660_0_0_1"/>
<feature type="compositionally biased region" description="Acidic residues" evidence="1">
    <location>
        <begin position="183"/>
        <end position="207"/>
    </location>
</feature>
<gene>
    <name evidence="3" type="ORF">H072_1542</name>
</gene>
<feature type="compositionally biased region" description="Polar residues" evidence="1">
    <location>
        <begin position="210"/>
        <end position="223"/>
    </location>
</feature>
<protein>
    <submittedName>
        <fullName evidence="3">Uncharacterized protein</fullName>
    </submittedName>
</protein>
<evidence type="ECO:0000256" key="1">
    <source>
        <dbReference type="SAM" id="MobiDB-lite"/>
    </source>
</evidence>
<feature type="region of interest" description="Disordered" evidence="1">
    <location>
        <begin position="164"/>
        <end position="283"/>
    </location>
</feature>
<name>S8AND8_DACHA</name>
<evidence type="ECO:0000313" key="3">
    <source>
        <dbReference type="EMBL" id="EPS44460.1"/>
    </source>
</evidence>
<dbReference type="OMA" id="DAYATHW"/>